<evidence type="ECO:0000256" key="9">
    <source>
        <dbReference type="SAM" id="Phobius"/>
    </source>
</evidence>
<feature type="domain" description="Major facilitator superfamily (MFS) profile" evidence="10">
    <location>
        <begin position="1"/>
        <end position="363"/>
    </location>
</feature>
<sequence length="379" mass="40857">MRPIGGMFMGYIGDTYGRKKALELSIFLMAFPTFAMGCLPTYDQVGWMSIVLLTVVRLMQGLSVGGQLMASLVYTIENAPRNRWGLHGSYVMSAANCGTLLGGIVGYVLTTFLDDDQLHSWGWRLPFLAGILVSLSGLYLKYCVEEDSAHLDHLPEGAEVENPIKIAFSKKNRRSLVASALVPMLWSGGFYLCFVWMAIYMKDLVPGAPVPGAFAINSFSLFFSLCLTFPLSGLLSDYWGRKPVMILGASLMCFTGPVMVVLISNGNPYIAFIAQSALGIYLALWGAPMMAWLAESFPPEARLTAVSIGYNIAQAIAGGTSPVLATVLVDQVGAYAPGAMLTVYGLLGLVGLYIAPAPIDSIESRGIMHIGDTENTILQ</sequence>
<proteinExistence type="inferred from homology"/>
<evidence type="ECO:0000256" key="1">
    <source>
        <dbReference type="ARBA" id="ARBA00004651"/>
    </source>
</evidence>
<evidence type="ECO:0000313" key="11">
    <source>
        <dbReference type="EMBL" id="CAD8423111.1"/>
    </source>
</evidence>
<dbReference type="Gene3D" id="1.20.1250.20">
    <property type="entry name" value="MFS general substrate transporter like domains"/>
    <property type="match status" value="2"/>
</dbReference>
<dbReference type="InterPro" id="IPR036259">
    <property type="entry name" value="MFS_trans_sf"/>
</dbReference>
<dbReference type="Pfam" id="PF07690">
    <property type="entry name" value="MFS_1"/>
    <property type="match status" value="2"/>
</dbReference>
<evidence type="ECO:0000256" key="8">
    <source>
        <dbReference type="ARBA" id="ARBA00023136"/>
    </source>
</evidence>
<feature type="transmembrane region" description="Helical" evidence="9">
    <location>
        <begin position="88"/>
        <end position="109"/>
    </location>
</feature>
<gene>
    <name evidence="11" type="ORF">PINE0816_LOCUS19269</name>
</gene>
<evidence type="ECO:0000259" key="10">
    <source>
        <dbReference type="PROSITE" id="PS50850"/>
    </source>
</evidence>
<keyword evidence="5 9" id="KW-0812">Transmembrane</keyword>
<feature type="transmembrane region" description="Helical" evidence="9">
    <location>
        <begin position="121"/>
        <end position="140"/>
    </location>
</feature>
<feature type="transmembrane region" description="Helical" evidence="9">
    <location>
        <begin position="21"/>
        <end position="42"/>
    </location>
</feature>
<dbReference type="EMBL" id="HBEL01041380">
    <property type="protein sequence ID" value="CAD8423111.1"/>
    <property type="molecule type" value="Transcribed_RNA"/>
</dbReference>
<dbReference type="PROSITE" id="PS50850">
    <property type="entry name" value="MFS"/>
    <property type="match status" value="1"/>
</dbReference>
<dbReference type="SUPFAM" id="SSF103473">
    <property type="entry name" value="MFS general substrate transporter"/>
    <property type="match status" value="1"/>
</dbReference>
<evidence type="ECO:0000256" key="3">
    <source>
        <dbReference type="ARBA" id="ARBA00022448"/>
    </source>
</evidence>
<organism evidence="11">
    <name type="scientific">Proboscia inermis</name>
    <dbReference type="NCBI Taxonomy" id="420281"/>
    <lineage>
        <taxon>Eukaryota</taxon>
        <taxon>Sar</taxon>
        <taxon>Stramenopiles</taxon>
        <taxon>Ochrophyta</taxon>
        <taxon>Bacillariophyta</taxon>
        <taxon>Coscinodiscophyceae</taxon>
        <taxon>Rhizosoleniophycidae</taxon>
        <taxon>Rhizosoleniales</taxon>
        <taxon>Rhizosoleniaceae</taxon>
        <taxon>Proboscia</taxon>
    </lineage>
</organism>
<reference evidence="11" key="1">
    <citation type="submission" date="2021-01" db="EMBL/GenBank/DDBJ databases">
        <authorList>
            <person name="Corre E."/>
            <person name="Pelletier E."/>
            <person name="Niang G."/>
            <person name="Scheremetjew M."/>
            <person name="Finn R."/>
            <person name="Kale V."/>
            <person name="Holt S."/>
            <person name="Cochrane G."/>
            <person name="Meng A."/>
            <person name="Brown T."/>
            <person name="Cohen L."/>
        </authorList>
    </citation>
    <scope>NUCLEOTIDE SEQUENCE</scope>
    <source>
        <strain evidence="11">CCAP1064/1</strain>
    </source>
</reference>
<keyword evidence="6" id="KW-0769">Symport</keyword>
<evidence type="ECO:0000256" key="2">
    <source>
        <dbReference type="ARBA" id="ARBA00008240"/>
    </source>
</evidence>
<keyword evidence="4" id="KW-1003">Cell membrane</keyword>
<dbReference type="GO" id="GO:0015293">
    <property type="term" value="F:symporter activity"/>
    <property type="evidence" value="ECO:0007669"/>
    <property type="project" value="UniProtKB-KW"/>
</dbReference>
<dbReference type="PANTHER" id="PTHR43528:SF1">
    <property type="entry name" value="ALPHA-KETOGLUTARATE PERMEASE"/>
    <property type="match status" value="1"/>
</dbReference>
<evidence type="ECO:0000256" key="4">
    <source>
        <dbReference type="ARBA" id="ARBA00022475"/>
    </source>
</evidence>
<dbReference type="AlphaFoldDB" id="A0A7S0GJ33"/>
<comment type="similarity">
    <text evidence="2">Belongs to the major facilitator superfamily. Metabolite:H+ Symporter (MHS) family (TC 2.A.1.6) family.</text>
</comment>
<name>A0A7S0GJ33_9STRA</name>
<feature type="transmembrane region" description="Helical" evidence="9">
    <location>
        <begin position="269"/>
        <end position="287"/>
    </location>
</feature>
<feature type="transmembrane region" description="Helical" evidence="9">
    <location>
        <begin position="176"/>
        <end position="200"/>
    </location>
</feature>
<comment type="subcellular location">
    <subcellularLocation>
        <location evidence="1">Cell membrane</location>
        <topology evidence="1">Multi-pass membrane protein</topology>
    </subcellularLocation>
</comment>
<keyword evidence="3" id="KW-0813">Transport</keyword>
<dbReference type="InterPro" id="IPR051084">
    <property type="entry name" value="H+-coupled_symporters"/>
</dbReference>
<feature type="transmembrane region" description="Helical" evidence="9">
    <location>
        <begin position="212"/>
        <end position="232"/>
    </location>
</feature>
<feature type="transmembrane region" description="Helical" evidence="9">
    <location>
        <begin position="244"/>
        <end position="263"/>
    </location>
</feature>
<dbReference type="PROSITE" id="PS00216">
    <property type="entry name" value="SUGAR_TRANSPORT_1"/>
    <property type="match status" value="1"/>
</dbReference>
<feature type="transmembrane region" description="Helical" evidence="9">
    <location>
        <begin position="335"/>
        <end position="355"/>
    </location>
</feature>
<dbReference type="GO" id="GO:0005886">
    <property type="term" value="C:plasma membrane"/>
    <property type="evidence" value="ECO:0007669"/>
    <property type="project" value="UniProtKB-SubCell"/>
</dbReference>
<feature type="transmembrane region" description="Helical" evidence="9">
    <location>
        <begin position="308"/>
        <end position="329"/>
    </location>
</feature>
<evidence type="ECO:0000256" key="5">
    <source>
        <dbReference type="ARBA" id="ARBA00022692"/>
    </source>
</evidence>
<protein>
    <recommendedName>
        <fullName evidence="10">Major facilitator superfamily (MFS) profile domain-containing protein</fullName>
    </recommendedName>
</protein>
<dbReference type="InterPro" id="IPR020846">
    <property type="entry name" value="MFS_dom"/>
</dbReference>
<keyword evidence="7 9" id="KW-1133">Transmembrane helix</keyword>
<accession>A0A7S0GJ33</accession>
<feature type="transmembrane region" description="Helical" evidence="9">
    <location>
        <begin position="48"/>
        <end position="76"/>
    </location>
</feature>
<evidence type="ECO:0000256" key="6">
    <source>
        <dbReference type="ARBA" id="ARBA00022847"/>
    </source>
</evidence>
<dbReference type="InterPro" id="IPR005829">
    <property type="entry name" value="Sugar_transporter_CS"/>
</dbReference>
<dbReference type="PANTHER" id="PTHR43528">
    <property type="entry name" value="ALPHA-KETOGLUTARATE PERMEASE"/>
    <property type="match status" value="1"/>
</dbReference>
<dbReference type="InterPro" id="IPR011701">
    <property type="entry name" value="MFS"/>
</dbReference>
<evidence type="ECO:0000256" key="7">
    <source>
        <dbReference type="ARBA" id="ARBA00022989"/>
    </source>
</evidence>
<keyword evidence="8 9" id="KW-0472">Membrane</keyword>